<dbReference type="InterPro" id="IPR043502">
    <property type="entry name" value="DNA/RNA_pol_sf"/>
</dbReference>
<dbReference type="CDD" id="cd00304">
    <property type="entry name" value="RT_like"/>
    <property type="match status" value="1"/>
</dbReference>
<evidence type="ECO:0000313" key="2">
    <source>
        <dbReference type="EMBL" id="CAF1610357.1"/>
    </source>
</evidence>
<dbReference type="SUPFAM" id="SSF56672">
    <property type="entry name" value="DNA/RNA polymerases"/>
    <property type="match status" value="1"/>
</dbReference>
<gene>
    <name evidence="2" type="ORF">KQP761_LOCUS23303</name>
</gene>
<dbReference type="InterPro" id="IPR058912">
    <property type="entry name" value="HTH_animal"/>
</dbReference>
<dbReference type="Pfam" id="PF26215">
    <property type="entry name" value="HTH_animal"/>
    <property type="match status" value="1"/>
</dbReference>
<dbReference type="OrthoDB" id="10009162at2759"/>
<organism evidence="2 3">
    <name type="scientific">Rotaria magnacalcarata</name>
    <dbReference type="NCBI Taxonomy" id="392030"/>
    <lineage>
        <taxon>Eukaryota</taxon>
        <taxon>Metazoa</taxon>
        <taxon>Spiralia</taxon>
        <taxon>Gnathifera</taxon>
        <taxon>Rotifera</taxon>
        <taxon>Eurotatoria</taxon>
        <taxon>Bdelloidea</taxon>
        <taxon>Philodinida</taxon>
        <taxon>Philodinidae</taxon>
        <taxon>Rotaria</taxon>
    </lineage>
</organism>
<dbReference type="PANTHER" id="PTHR21301">
    <property type="entry name" value="REVERSE TRANSCRIPTASE"/>
    <property type="match status" value="1"/>
</dbReference>
<dbReference type="InterPro" id="IPR000477">
    <property type="entry name" value="RT_dom"/>
</dbReference>
<evidence type="ECO:0000313" key="3">
    <source>
        <dbReference type="Proteomes" id="UP000663834"/>
    </source>
</evidence>
<feature type="domain" description="Reverse transcriptase" evidence="1">
    <location>
        <begin position="41"/>
        <end position="288"/>
    </location>
</feature>
<accession>A0A816BMY6</accession>
<dbReference type="Pfam" id="PF00078">
    <property type="entry name" value="RVT_1"/>
    <property type="match status" value="1"/>
</dbReference>
<dbReference type="EMBL" id="CAJNOW010012469">
    <property type="protein sequence ID" value="CAF1610357.1"/>
    <property type="molecule type" value="Genomic_DNA"/>
</dbReference>
<feature type="non-terminal residue" evidence="2">
    <location>
        <position position="1"/>
    </location>
</feature>
<dbReference type="AlphaFoldDB" id="A0A816BMY6"/>
<evidence type="ECO:0000259" key="1">
    <source>
        <dbReference type="PROSITE" id="PS50878"/>
    </source>
</evidence>
<dbReference type="Proteomes" id="UP000663834">
    <property type="component" value="Unassembled WGS sequence"/>
</dbReference>
<dbReference type="PROSITE" id="PS50878">
    <property type="entry name" value="RT_POL"/>
    <property type="match status" value="1"/>
</dbReference>
<dbReference type="PANTHER" id="PTHR21301:SF10">
    <property type="entry name" value="REVERSE TRANSCRIPTASE DOMAIN-CONTAINING PROTEIN"/>
    <property type="match status" value="1"/>
</dbReference>
<reference evidence="2" key="1">
    <citation type="submission" date="2021-02" db="EMBL/GenBank/DDBJ databases">
        <authorList>
            <person name="Nowell W R."/>
        </authorList>
    </citation>
    <scope>NUCLEOTIDE SEQUENCE</scope>
</reference>
<sequence length="543" mass="62559">MEELLADNTKFKLVDNDPTLTNEDQLIRLLSRLKKENFITEVEYKVAKPSGSRLARLYGLPKLHEENCPLRPVMSAIKTVNYGLGKMLTSRLSHLRQSQYVIKDSSDFVTKLKNTKNVDKLMISFDVVSLFTNVPLTFTIDYILNQLYPVCSTNCLQLSKTTSKTHFSFNDKIYVQHDGVAMGAPLAPIIADISMAYLETTLMDELISLGVCEWHRYVDDTFVFINPNANVNDILSVLNGFHPSMKFTHKVEKDNELEFLEVKVIRIPERHTFETTIYRKPTFTGLMTNWNSYVPIEYKKSSITSMMDRALRICSTYQLLSTEFNEIRKIAKLNDYPTSMVDTLIGIKFSKYRNKQQQSNEPTTNNSNDNRQIIYVEIPYVEKITSELKKRTQHLVSKLRTDLNIKFFSKPPSNTNTYFQTKDPITKHMLSDVVYSVKCKDCGQLYIGKTERQCIRRLHEHGAPKTTFNIQQHVNHELDDSELRRSARLKNKAITTTTKTTTTTTTTTTATIDLDQEQTSSIKKHIIETGHNMDWSNFNVVCQ</sequence>
<proteinExistence type="predicted"/>
<protein>
    <recommendedName>
        <fullName evidence="1">Reverse transcriptase domain-containing protein</fullName>
    </recommendedName>
</protein>
<comment type="caution">
    <text evidence="2">The sequence shown here is derived from an EMBL/GenBank/DDBJ whole genome shotgun (WGS) entry which is preliminary data.</text>
</comment>
<name>A0A816BMY6_9BILA</name>